<keyword evidence="3 5" id="KW-0012">Acyltransferase</keyword>
<dbReference type="InterPro" id="IPR020613">
    <property type="entry name" value="Thiolase_CS"/>
</dbReference>
<keyword evidence="2 5" id="KW-0808">Transferase</keyword>
<dbReference type="PROSITE" id="PS00737">
    <property type="entry name" value="THIOLASE_2"/>
    <property type="match status" value="1"/>
</dbReference>
<feature type="domain" description="Thiolase N-terminal" evidence="6">
    <location>
        <begin position="23"/>
        <end position="262"/>
    </location>
</feature>
<dbReference type="PANTHER" id="PTHR43365">
    <property type="entry name" value="BLR7806 PROTEIN"/>
    <property type="match status" value="1"/>
</dbReference>
<dbReference type="NCBIfam" id="TIGR01930">
    <property type="entry name" value="AcCoA-C-Actrans"/>
    <property type="match status" value="1"/>
</dbReference>
<dbReference type="PANTHER" id="PTHR43365:SF1">
    <property type="entry name" value="ACETYL-COA C-ACYLTRANSFERASE"/>
    <property type="match status" value="1"/>
</dbReference>
<dbReference type="InterPro" id="IPR002155">
    <property type="entry name" value="Thiolase"/>
</dbReference>
<organism evidence="8 9">
    <name type="scientific">Krasilnikovia cinnamomea</name>
    <dbReference type="NCBI Taxonomy" id="349313"/>
    <lineage>
        <taxon>Bacteria</taxon>
        <taxon>Bacillati</taxon>
        <taxon>Actinomycetota</taxon>
        <taxon>Actinomycetes</taxon>
        <taxon>Micromonosporales</taxon>
        <taxon>Micromonosporaceae</taxon>
        <taxon>Krasilnikovia</taxon>
    </lineage>
</organism>
<dbReference type="Pfam" id="PF00108">
    <property type="entry name" value="Thiolase_N"/>
    <property type="match status" value="1"/>
</dbReference>
<evidence type="ECO:0000313" key="8">
    <source>
        <dbReference type="EMBL" id="RZU51126.1"/>
    </source>
</evidence>
<feature type="active site" description="Proton acceptor" evidence="4">
    <location>
        <position position="380"/>
    </location>
</feature>
<dbReference type="CDD" id="cd00751">
    <property type="entry name" value="thiolase"/>
    <property type="match status" value="1"/>
</dbReference>
<evidence type="ECO:0000313" key="9">
    <source>
        <dbReference type="Proteomes" id="UP000292564"/>
    </source>
</evidence>
<evidence type="ECO:0000256" key="3">
    <source>
        <dbReference type="ARBA" id="ARBA00023315"/>
    </source>
</evidence>
<dbReference type="PIRSF" id="PIRSF000429">
    <property type="entry name" value="Ac-CoA_Ac_transf"/>
    <property type="match status" value="1"/>
</dbReference>
<comment type="similarity">
    <text evidence="1 5">Belongs to the thiolase-like superfamily. Thiolase family.</text>
</comment>
<sequence length="394" mass="40901">MPVLGHGPTMTARRTVGGMRDAVIVGAVRTPVGRRNGGLSEIHPVDLSAHVLRALAERGGFNPADVEDVVWGCVSQVGEQSWNVARNAVLAAGWPESVPGTTLDRQCGSSQQAVHFAAATVLSGQADLVVAGGVESMSRVPMGSSALDRDPYGPAVRARYGVDGFNQGVGAELMASRWGFTRTQLDEYALASHAAAAKAQDAGEFDVEVVPVGEVTRDEGIRRDTTLEKLAGLKTPFRADGVVTAGSASQISDGAAALAVTTSRWAAAHGLRPLARIHTAVVAADDPVIMLTAPIPATAKALERAGLTLADIGVYEVNEAFAPVPLAWLAETGADASRLNPRGGAIALGHPLGASGARIMTTMLHHMRQSEIRYGLQTMCEGGGMANATIVEIL</sequence>
<feature type="active site" description="Acyl-thioester intermediate" evidence="4">
    <location>
        <position position="107"/>
    </location>
</feature>
<gene>
    <name evidence="8" type="ORF">EV385_2925</name>
</gene>
<feature type="domain" description="Thiolase C-terminal" evidence="7">
    <location>
        <begin position="272"/>
        <end position="392"/>
    </location>
</feature>
<dbReference type="AlphaFoldDB" id="A0A4V2G743"/>
<dbReference type="SUPFAM" id="SSF53901">
    <property type="entry name" value="Thiolase-like"/>
    <property type="match status" value="2"/>
</dbReference>
<evidence type="ECO:0000259" key="6">
    <source>
        <dbReference type="Pfam" id="PF00108"/>
    </source>
</evidence>
<name>A0A4V2G743_9ACTN</name>
<keyword evidence="9" id="KW-1185">Reference proteome</keyword>
<dbReference type="Gene3D" id="3.40.47.10">
    <property type="match status" value="2"/>
</dbReference>
<dbReference type="Pfam" id="PF02803">
    <property type="entry name" value="Thiolase_C"/>
    <property type="match status" value="1"/>
</dbReference>
<proteinExistence type="inferred from homology"/>
<accession>A0A4V2G743</accession>
<dbReference type="InterPro" id="IPR016039">
    <property type="entry name" value="Thiolase-like"/>
</dbReference>
<dbReference type="InterPro" id="IPR020617">
    <property type="entry name" value="Thiolase_C"/>
</dbReference>
<dbReference type="GO" id="GO:0016747">
    <property type="term" value="F:acyltransferase activity, transferring groups other than amino-acyl groups"/>
    <property type="evidence" value="ECO:0007669"/>
    <property type="project" value="InterPro"/>
</dbReference>
<feature type="active site" description="Proton acceptor" evidence="4">
    <location>
        <position position="350"/>
    </location>
</feature>
<dbReference type="Proteomes" id="UP000292564">
    <property type="component" value="Unassembled WGS sequence"/>
</dbReference>
<dbReference type="EMBL" id="SHKY01000001">
    <property type="protein sequence ID" value="RZU51126.1"/>
    <property type="molecule type" value="Genomic_DNA"/>
</dbReference>
<comment type="caution">
    <text evidence="8">The sequence shown here is derived from an EMBL/GenBank/DDBJ whole genome shotgun (WGS) entry which is preliminary data.</text>
</comment>
<reference evidence="8 9" key="1">
    <citation type="submission" date="2019-02" db="EMBL/GenBank/DDBJ databases">
        <title>Sequencing the genomes of 1000 actinobacteria strains.</title>
        <authorList>
            <person name="Klenk H.-P."/>
        </authorList>
    </citation>
    <scope>NUCLEOTIDE SEQUENCE [LARGE SCALE GENOMIC DNA]</scope>
    <source>
        <strain evidence="8 9">DSM 45162</strain>
    </source>
</reference>
<evidence type="ECO:0000256" key="4">
    <source>
        <dbReference type="PIRSR" id="PIRSR000429-1"/>
    </source>
</evidence>
<evidence type="ECO:0000256" key="2">
    <source>
        <dbReference type="ARBA" id="ARBA00022679"/>
    </source>
</evidence>
<evidence type="ECO:0000256" key="5">
    <source>
        <dbReference type="RuleBase" id="RU003557"/>
    </source>
</evidence>
<dbReference type="InterPro" id="IPR020616">
    <property type="entry name" value="Thiolase_N"/>
</dbReference>
<protein>
    <submittedName>
        <fullName evidence="8">Acetyl-CoA acyltransferase</fullName>
    </submittedName>
</protein>
<evidence type="ECO:0000259" key="7">
    <source>
        <dbReference type="Pfam" id="PF02803"/>
    </source>
</evidence>
<evidence type="ECO:0000256" key="1">
    <source>
        <dbReference type="ARBA" id="ARBA00010982"/>
    </source>
</evidence>